<evidence type="ECO:0000313" key="2">
    <source>
        <dbReference type="Proteomes" id="UP000822688"/>
    </source>
</evidence>
<protein>
    <submittedName>
        <fullName evidence="1">Uncharacterized protein</fullName>
    </submittedName>
</protein>
<dbReference type="Proteomes" id="UP000822688">
    <property type="component" value="Chromosome 9"/>
</dbReference>
<reference evidence="1" key="1">
    <citation type="submission" date="2020-06" db="EMBL/GenBank/DDBJ databases">
        <title>WGS assembly of Ceratodon purpureus strain R40.</title>
        <authorList>
            <person name="Carey S.B."/>
            <person name="Jenkins J."/>
            <person name="Shu S."/>
            <person name="Lovell J.T."/>
            <person name="Sreedasyam A."/>
            <person name="Maumus F."/>
            <person name="Tiley G.P."/>
            <person name="Fernandez-Pozo N."/>
            <person name="Barry K."/>
            <person name="Chen C."/>
            <person name="Wang M."/>
            <person name="Lipzen A."/>
            <person name="Daum C."/>
            <person name="Saski C.A."/>
            <person name="Payton A.C."/>
            <person name="Mcbreen J.C."/>
            <person name="Conrad R.E."/>
            <person name="Kollar L.M."/>
            <person name="Olsson S."/>
            <person name="Huttunen S."/>
            <person name="Landis J.B."/>
            <person name="Wickett N.J."/>
            <person name="Johnson M.G."/>
            <person name="Rensing S.A."/>
            <person name="Grimwood J."/>
            <person name="Schmutz J."/>
            <person name="Mcdaniel S.F."/>
        </authorList>
    </citation>
    <scope>NUCLEOTIDE SEQUENCE</scope>
    <source>
        <strain evidence="1">R40</strain>
    </source>
</reference>
<accession>A0A8T0GVZ5</accession>
<dbReference type="EMBL" id="CM026430">
    <property type="protein sequence ID" value="KAG0561092.1"/>
    <property type="molecule type" value="Genomic_DNA"/>
</dbReference>
<keyword evidence="2" id="KW-1185">Reference proteome</keyword>
<sequence>MEDKKMITNILKLGLLCCNPNAEDRPSTRLVSQLLLLQSCESMEMLMPPLPRSKPQARYDKPGFSRMLGMVSPSNSDLLDIRNVVEVSYATSEATTHLSALPNGGL</sequence>
<organism evidence="1 2">
    <name type="scientific">Ceratodon purpureus</name>
    <name type="common">Fire moss</name>
    <name type="synonym">Dicranum purpureum</name>
    <dbReference type="NCBI Taxonomy" id="3225"/>
    <lineage>
        <taxon>Eukaryota</taxon>
        <taxon>Viridiplantae</taxon>
        <taxon>Streptophyta</taxon>
        <taxon>Embryophyta</taxon>
        <taxon>Bryophyta</taxon>
        <taxon>Bryophytina</taxon>
        <taxon>Bryopsida</taxon>
        <taxon>Dicranidae</taxon>
        <taxon>Pseudoditrichales</taxon>
        <taxon>Ditrichaceae</taxon>
        <taxon>Ceratodon</taxon>
    </lineage>
</organism>
<name>A0A8T0GVZ5_CERPU</name>
<evidence type="ECO:0000313" key="1">
    <source>
        <dbReference type="EMBL" id="KAG0561092.1"/>
    </source>
</evidence>
<comment type="caution">
    <text evidence="1">The sequence shown here is derived from an EMBL/GenBank/DDBJ whole genome shotgun (WGS) entry which is preliminary data.</text>
</comment>
<gene>
    <name evidence="1" type="ORF">KC19_9G036300</name>
</gene>
<dbReference type="AlphaFoldDB" id="A0A8T0GVZ5"/>
<proteinExistence type="predicted"/>